<sequence>MAGNSNLFQFIFTTICSSANNPKSNFFLPTVLAGIQSGGSSIIPLKEKNWDIGTLTGSNGSFIAQQIANSYSQISVPDPNQEAIPLPSNPNPTLNLQDPDNVNMVTINGLENAYVQSFQNYNYNDSTGCITADIVMNFNYWTNNPGGLQPGQKVTPLSIDTPFVLTQNLCIANLSAPTTCADPNASPVIVQGVGDFQAGISSLQFTASIQISVLNNRAGLNCQVTNINLVTTGSGAPQFQNINVQLTNSDPALSGIINNLITSALSSSDASGAIFSQMQQSLNTSGNLGALSDTLTSQIASFLNDHMSPVVGQLPSDSGQQADNLVDLYLFDRVRYSLNDSTSGWYVQTLLQQYQNPPLNPFKPSDISLGSFDLFAGLTLSNVTLSNIVVNGFPNATVPAATMILAPPNMSFAILLGSLGSGTNASATFSASYSGGAGQLNFGLTVAINSVSLTSTVAPTGSTVSQLNIPFNSIVFAIPQPSAMVITLDDQSGLAPAVQNVLNSPSVQTIIVNAINSQLTGHLGDIGNEVTSIIQNLVNQTIG</sequence>
<gene>
    <name evidence="1" type="ORF">F0919_14365</name>
</gene>
<name>A0A5M6CFH8_9BACT</name>
<comment type="caution">
    <text evidence="1">The sequence shown here is derived from an EMBL/GenBank/DDBJ whole genome shotgun (WGS) entry which is preliminary data.</text>
</comment>
<keyword evidence="2" id="KW-1185">Reference proteome</keyword>
<dbReference type="Proteomes" id="UP000323632">
    <property type="component" value="Unassembled WGS sequence"/>
</dbReference>
<dbReference type="EMBL" id="VWSH01000003">
    <property type="protein sequence ID" value="KAA5533713.1"/>
    <property type="molecule type" value="Genomic_DNA"/>
</dbReference>
<organism evidence="1 2">
    <name type="scientific">Taibaiella lutea</name>
    <dbReference type="NCBI Taxonomy" id="2608001"/>
    <lineage>
        <taxon>Bacteria</taxon>
        <taxon>Pseudomonadati</taxon>
        <taxon>Bacteroidota</taxon>
        <taxon>Chitinophagia</taxon>
        <taxon>Chitinophagales</taxon>
        <taxon>Chitinophagaceae</taxon>
        <taxon>Taibaiella</taxon>
    </lineage>
</organism>
<proteinExistence type="predicted"/>
<reference evidence="1 2" key="1">
    <citation type="submission" date="2019-09" db="EMBL/GenBank/DDBJ databases">
        <title>Genome sequence and assembly of Taibaiella sp.</title>
        <authorList>
            <person name="Chhetri G."/>
        </authorList>
    </citation>
    <scope>NUCLEOTIDE SEQUENCE [LARGE SCALE GENOMIC DNA]</scope>
    <source>
        <strain evidence="1 2">KVB11</strain>
    </source>
</reference>
<dbReference type="AlphaFoldDB" id="A0A5M6CFH8"/>
<accession>A0A5M6CFH8</accession>
<evidence type="ECO:0000313" key="2">
    <source>
        <dbReference type="Proteomes" id="UP000323632"/>
    </source>
</evidence>
<evidence type="ECO:0000313" key="1">
    <source>
        <dbReference type="EMBL" id="KAA5533713.1"/>
    </source>
</evidence>
<protein>
    <submittedName>
        <fullName evidence="1">Uncharacterized protein</fullName>
    </submittedName>
</protein>
<dbReference type="RefSeq" id="WP_150033459.1">
    <property type="nucleotide sequence ID" value="NZ_VWSH01000003.1"/>
</dbReference>